<sequence length="397" mass="42161">MTVASLDMQIGDYQDAGCAQIYGGAGYSSLETAEKATIDRLILRAERTCFLHPPVDPPHVWSCLRNPGLITLWADVASTATSTVPVYTTTTAITAGSATFYDTMIGLNLTFDTSSTSYAISAYTSSTAIVLTGDASGEVATTGTTSGTPSYSDPSSTVTATTAVFTSGMVGQYLEGTSSGTAYLITAFTSTTVVVVTGDASGEVDAAFSITDTFTITGDGVYRLPADFESPAAPALVWIDNVWTEQPQLMEPDLVRSMRARDSSTGYPRFAAIRWIVSDGTAAQNQELIVYPRSGGNYAAALPYMVQPQGMSAANPYPLGGPEMADVLLSFVLAICEEERDGQRGDRWAEAILKVNNAVSRDRSRHHNFIAGFMRRDSRDNPLVLNVKSLIGTATGS</sequence>
<protein>
    <submittedName>
        <fullName evidence="1">Uncharacterized protein</fullName>
    </submittedName>
</protein>
<dbReference type="AlphaFoldDB" id="A0A0F9T211"/>
<proteinExistence type="predicted"/>
<evidence type="ECO:0000313" key="1">
    <source>
        <dbReference type="EMBL" id="KKN35528.1"/>
    </source>
</evidence>
<name>A0A0F9T211_9ZZZZ</name>
<accession>A0A0F9T211</accession>
<dbReference type="EMBL" id="LAZR01002031">
    <property type="protein sequence ID" value="KKN35528.1"/>
    <property type="molecule type" value="Genomic_DNA"/>
</dbReference>
<organism evidence="1">
    <name type="scientific">marine sediment metagenome</name>
    <dbReference type="NCBI Taxonomy" id="412755"/>
    <lineage>
        <taxon>unclassified sequences</taxon>
        <taxon>metagenomes</taxon>
        <taxon>ecological metagenomes</taxon>
    </lineage>
</organism>
<gene>
    <name evidence="1" type="ORF">LCGC14_0782620</name>
</gene>
<reference evidence="1" key="1">
    <citation type="journal article" date="2015" name="Nature">
        <title>Complex archaea that bridge the gap between prokaryotes and eukaryotes.</title>
        <authorList>
            <person name="Spang A."/>
            <person name="Saw J.H."/>
            <person name="Jorgensen S.L."/>
            <person name="Zaremba-Niedzwiedzka K."/>
            <person name="Martijn J."/>
            <person name="Lind A.E."/>
            <person name="van Eijk R."/>
            <person name="Schleper C."/>
            <person name="Guy L."/>
            <person name="Ettema T.J."/>
        </authorList>
    </citation>
    <scope>NUCLEOTIDE SEQUENCE</scope>
</reference>
<comment type="caution">
    <text evidence="1">The sequence shown here is derived from an EMBL/GenBank/DDBJ whole genome shotgun (WGS) entry which is preliminary data.</text>
</comment>